<comment type="caution">
    <text evidence="2">The sequence shown here is derived from an EMBL/GenBank/DDBJ whole genome shotgun (WGS) entry which is preliminary data.</text>
</comment>
<organism evidence="2 3">
    <name type="scientific">Haloferula sargassicola</name>
    <dbReference type="NCBI Taxonomy" id="490096"/>
    <lineage>
        <taxon>Bacteria</taxon>
        <taxon>Pseudomonadati</taxon>
        <taxon>Verrucomicrobiota</taxon>
        <taxon>Verrucomicrobiia</taxon>
        <taxon>Verrucomicrobiales</taxon>
        <taxon>Verrucomicrobiaceae</taxon>
        <taxon>Haloferula</taxon>
    </lineage>
</organism>
<protein>
    <submittedName>
        <fullName evidence="2">Uncharacterized protein</fullName>
    </submittedName>
</protein>
<dbReference type="PROSITE" id="PS51257">
    <property type="entry name" value="PROKAR_LIPOPROTEIN"/>
    <property type="match status" value="1"/>
</dbReference>
<gene>
    <name evidence="2" type="ORF">Hsar01_02514</name>
</gene>
<dbReference type="Proteomes" id="UP001476282">
    <property type="component" value="Unassembled WGS sequence"/>
</dbReference>
<proteinExistence type="predicted"/>
<accession>A0ABP9UTC7</accession>
<dbReference type="EMBL" id="BAABRI010000013">
    <property type="protein sequence ID" value="GAA5483284.1"/>
    <property type="molecule type" value="Genomic_DNA"/>
</dbReference>
<keyword evidence="1" id="KW-0732">Signal</keyword>
<name>A0ABP9UTC7_9BACT</name>
<keyword evidence="3" id="KW-1185">Reference proteome</keyword>
<feature type="signal peptide" evidence="1">
    <location>
        <begin position="1"/>
        <end position="26"/>
    </location>
</feature>
<feature type="chain" id="PRO_5046887611" evidence="1">
    <location>
        <begin position="27"/>
        <end position="269"/>
    </location>
</feature>
<evidence type="ECO:0000313" key="2">
    <source>
        <dbReference type="EMBL" id="GAA5483284.1"/>
    </source>
</evidence>
<sequence>MQLPRAAALSILLLAACGPAVPTAAAGNPSSLSPAQKSAIGRKIWQNECGGTVDGLTTWNAGENFPSLGIGHFIWYPAGVSGKFEESWPRFTAYAASRGATVPAIGRSADAPWPGKAAFQAAFRSAEMNELRQWLAANVALQTDFIIARSRAALPKMMAAAPASDRARIQANYQKVAATGHGQYALIDYVNFKGEGTNPAERYQGRGWGLLQVLAGMRDVPAGQPAAAEFAASAKRVLGRRIENAPADRGEARWRAGWFNRCDTYARPL</sequence>
<evidence type="ECO:0000256" key="1">
    <source>
        <dbReference type="SAM" id="SignalP"/>
    </source>
</evidence>
<evidence type="ECO:0000313" key="3">
    <source>
        <dbReference type="Proteomes" id="UP001476282"/>
    </source>
</evidence>
<reference evidence="2 3" key="1">
    <citation type="submission" date="2024-02" db="EMBL/GenBank/DDBJ databases">
        <title>Haloferula sargassicola NBRC 104335.</title>
        <authorList>
            <person name="Ichikawa N."/>
            <person name="Katano-Makiyama Y."/>
            <person name="Hidaka K."/>
        </authorList>
    </citation>
    <scope>NUCLEOTIDE SEQUENCE [LARGE SCALE GENOMIC DNA]</scope>
    <source>
        <strain evidence="2 3">NBRC 104335</strain>
    </source>
</reference>
<dbReference type="RefSeq" id="WP_353567399.1">
    <property type="nucleotide sequence ID" value="NZ_BAABRI010000013.1"/>
</dbReference>